<name>A0ACB7WMY0_DIOAL</name>
<evidence type="ECO:0000313" key="2">
    <source>
        <dbReference type="Proteomes" id="UP000827976"/>
    </source>
</evidence>
<reference evidence="2" key="1">
    <citation type="journal article" date="2022" name="Nat. Commun.">
        <title>Chromosome evolution and the genetic basis of agronomically important traits in greater yam.</title>
        <authorList>
            <person name="Bredeson J.V."/>
            <person name="Lyons J.B."/>
            <person name="Oniyinde I.O."/>
            <person name="Okereke N.R."/>
            <person name="Kolade O."/>
            <person name="Nnabue I."/>
            <person name="Nwadili C.O."/>
            <person name="Hribova E."/>
            <person name="Parker M."/>
            <person name="Nwogha J."/>
            <person name="Shu S."/>
            <person name="Carlson J."/>
            <person name="Kariba R."/>
            <person name="Muthemba S."/>
            <person name="Knop K."/>
            <person name="Barton G.J."/>
            <person name="Sherwood A.V."/>
            <person name="Lopez-Montes A."/>
            <person name="Asiedu R."/>
            <person name="Jamnadass R."/>
            <person name="Muchugi A."/>
            <person name="Goodstein D."/>
            <person name="Egesi C.N."/>
            <person name="Featherston J."/>
            <person name="Asfaw A."/>
            <person name="Simpson G.G."/>
            <person name="Dolezel J."/>
            <person name="Hendre P.S."/>
            <person name="Van Deynze A."/>
            <person name="Kumar P.L."/>
            <person name="Obidiegwu J.E."/>
            <person name="Bhattacharjee R."/>
            <person name="Rokhsar D.S."/>
        </authorList>
    </citation>
    <scope>NUCLEOTIDE SEQUENCE [LARGE SCALE GENOMIC DNA]</scope>
    <source>
        <strain evidence="2">cv. TDa95/00328</strain>
    </source>
</reference>
<sequence length="1292" mass="147360">MASATLSALAGSLLSPLSKISLEKLIGHLWDYLSSSPSPSSPDEAEKQQQLKDSLEALEDAKLTVRLMQSRIMKLFQKHKQNERVVGLHNKLKDVGYDLQYLESEMSYMELERKVQEINKAEEEEADSTSSQFSGKRSFPFRLPTAFSSKKKRRLPASSQSSSLSTGIQYFYYYKLISISLARVFSALRLLIVWIRLYDNLQLVDPFQGSQVLQSVLCPPLPSLMASATLSALAGSLLSPLREVSLEKLIGYLWDYLSSSPSPSSRDEAEEQQQLKDSLEALEDAKLTVRSMQSRIMKLFQKHKQNERVVGLHNKLKDVGYDIQDLESEMKYMQLERKVQEINKAEEEEETDSTSSQFSGKRSFPFRLPTAFSSKKKRRLPTSSQSSSLSTDEDIVRQVTSIVKQIKSIESKLKEEIMLEDLFDEIKLNGVYDPREHHFTQNERVTTSSTNERKIYGRNDEILRLIEFLKEPNVNGNVCVAPIVGFGGMGKTTLAQFVFNHEEIEDHFNNKAWICVSDRFDRFRITKQMVDSFCSSSVPCGSTTSLDLLERKLKRHLRGKKFLLVLDDIWSDEWQQVLTPLQFAQAQSIKIKIIVTCRDPTILRSIDQGNKMNLEGIDDEEYWSFFLNCTFGGNNPEIYSHELHGIGKLIVEKLMGSPLAAKTVGKLLECNLTKKHWKDVLENDLWTLKTNAHDIMPALALSYYHLPQHLQQCFVFCSVFPKHHFYHKDELICMWIANGYIHESGSSSKTMNDIGEEYYYELVAMCFFCEDVESSGVIMHDLMHDLAKLVSHRETYIYESGKDEEISKNVRHLYAECSIDQGLVREINNLRTLVLESAKNMSVIFNHGAFNGIRMLVISGANMQEFPNAIPRLKHLQYLDLRGTQIKSIPDSLCELYLLRLLALPRPQTLPSRFHSLINLEILCMGYDLDLLEYYVNKKMGFMVAQLRNMNGLRTRLSIKNLQNIDNREEAMKAKLKEKHHIKSLRLCWGICKVDDDCKHDAKEVLGGLQPHPNLEELLIYGYMGYNMPNWLKTLQKLKKIELVFYSECLLSALGLLPSLEELHFSDGENITIECESFDDSESEMFPSLQLLSLRNTTISFTGIPTSSSSSSSSPTTPGRRKVFPCLQELTVEGCNEMNGFPWPICIALKKLDIKYSPGMDDKLPGCLHGLSSLTLLTLTGAKIKTFDAEVMATLHALCQLHLSYCNELLSLEGLQALSSLRHLYISSCPKFTSWCTAEMAKLCELVIDSCQDLESLPTWLHHFSSLEALTIWRCPKLLDCRRKVSLPRLKN</sequence>
<comment type="caution">
    <text evidence="1">The sequence shown here is derived from an EMBL/GenBank/DDBJ whole genome shotgun (WGS) entry which is preliminary data.</text>
</comment>
<keyword evidence="1" id="KW-0378">Hydrolase</keyword>
<organism evidence="1 2">
    <name type="scientific">Dioscorea alata</name>
    <name type="common">Purple yam</name>
    <dbReference type="NCBI Taxonomy" id="55571"/>
    <lineage>
        <taxon>Eukaryota</taxon>
        <taxon>Viridiplantae</taxon>
        <taxon>Streptophyta</taxon>
        <taxon>Embryophyta</taxon>
        <taxon>Tracheophyta</taxon>
        <taxon>Spermatophyta</taxon>
        <taxon>Magnoliopsida</taxon>
        <taxon>Liliopsida</taxon>
        <taxon>Dioscoreales</taxon>
        <taxon>Dioscoreaceae</taxon>
        <taxon>Dioscorea</taxon>
    </lineage>
</organism>
<gene>
    <name evidence="1" type="ORF">IHE45_03G090700</name>
</gene>
<evidence type="ECO:0000313" key="1">
    <source>
        <dbReference type="EMBL" id="KAH7689335.1"/>
    </source>
</evidence>
<dbReference type="EMBL" id="CM037013">
    <property type="protein sequence ID" value="KAH7689335.1"/>
    <property type="molecule type" value="Genomic_DNA"/>
</dbReference>
<proteinExistence type="predicted"/>
<keyword evidence="2" id="KW-1185">Reference proteome</keyword>
<protein>
    <submittedName>
        <fullName evidence="1">P-loop containing nucleoside triphosphate hydrolase protein</fullName>
    </submittedName>
</protein>
<accession>A0ACB7WMY0</accession>
<dbReference type="Proteomes" id="UP000827976">
    <property type="component" value="Chromosome 3"/>
</dbReference>